<keyword evidence="8" id="KW-0255">Endonuclease</keyword>
<evidence type="ECO:0000256" key="6">
    <source>
        <dbReference type="ARBA" id="ARBA00047942"/>
    </source>
</evidence>
<evidence type="ECO:0000256" key="2">
    <source>
        <dbReference type="ARBA" id="ARBA00011900"/>
    </source>
</evidence>
<dbReference type="Proteomes" id="UP000029273">
    <property type="component" value="Unassembled WGS sequence"/>
</dbReference>
<evidence type="ECO:0000256" key="7">
    <source>
        <dbReference type="PIRSR" id="PIRSR000398-1"/>
    </source>
</evidence>
<feature type="binding site" evidence="7">
    <location>
        <position position="9"/>
    </location>
    <ligand>
        <name>S-adenosyl-L-methionine</name>
        <dbReference type="ChEBI" id="CHEBI:59789"/>
    </ligand>
</feature>
<gene>
    <name evidence="8" type="ORF">Thpro_020490</name>
</gene>
<dbReference type="GO" id="GO:0006298">
    <property type="term" value="P:mismatch repair"/>
    <property type="evidence" value="ECO:0007669"/>
    <property type="project" value="TreeGrafter"/>
</dbReference>
<comment type="catalytic activity">
    <reaction evidence="6">
        <text>a 2'-deoxyadenosine in DNA + S-adenosyl-L-methionine = an N(6)-methyl-2'-deoxyadenosine in DNA + S-adenosyl-L-homocysteine + H(+)</text>
        <dbReference type="Rhea" id="RHEA:15197"/>
        <dbReference type="Rhea" id="RHEA-COMP:12418"/>
        <dbReference type="Rhea" id="RHEA-COMP:12419"/>
        <dbReference type="ChEBI" id="CHEBI:15378"/>
        <dbReference type="ChEBI" id="CHEBI:57856"/>
        <dbReference type="ChEBI" id="CHEBI:59789"/>
        <dbReference type="ChEBI" id="CHEBI:90615"/>
        <dbReference type="ChEBI" id="CHEBI:90616"/>
        <dbReference type="EC" id="2.1.1.72"/>
    </reaction>
</comment>
<dbReference type="InterPro" id="IPR023095">
    <property type="entry name" value="Ade_MeTrfase_dom_2"/>
</dbReference>
<accession>A0A1A6C8A1</accession>
<feature type="binding site" evidence="7">
    <location>
        <position position="54"/>
    </location>
    <ligand>
        <name>S-adenosyl-L-methionine</name>
        <dbReference type="ChEBI" id="CHEBI:59789"/>
    </ligand>
</feature>
<dbReference type="EC" id="2.1.1.72" evidence="2"/>
<dbReference type="GO" id="GO:0009007">
    <property type="term" value="F:site-specific DNA-methyltransferase (adenine-specific) activity"/>
    <property type="evidence" value="ECO:0007669"/>
    <property type="project" value="UniProtKB-EC"/>
</dbReference>
<dbReference type="PRINTS" id="PR00505">
    <property type="entry name" value="D12N6MTFRASE"/>
</dbReference>
<dbReference type="InterPro" id="IPR012263">
    <property type="entry name" value="M_m6A_EcoRV"/>
</dbReference>
<reference evidence="8 9" key="1">
    <citation type="journal article" date="2014" name="Genome Announc.">
        <title>Draft Genome Sequence of the Iron-Oxidizing, Acidophilic, and Halotolerant 'Thiobacillus prosperus' Type Strain DSM 5130.</title>
        <authorList>
            <person name="Ossandon F.J."/>
            <person name="Cardenas J.P."/>
            <person name="Corbett M."/>
            <person name="Quatrini R."/>
            <person name="Holmes D.S."/>
            <person name="Watkin E."/>
        </authorList>
    </citation>
    <scope>NUCLEOTIDE SEQUENCE [LARGE SCALE GENOMIC DNA]</scope>
    <source>
        <strain evidence="8 9">DSM 5130</strain>
    </source>
</reference>
<feature type="binding site" evidence="7">
    <location>
        <position position="177"/>
    </location>
    <ligand>
        <name>S-adenosyl-L-methionine</name>
        <dbReference type="ChEBI" id="CHEBI:59789"/>
    </ligand>
</feature>
<dbReference type="RefSeq" id="WP_038086421.1">
    <property type="nucleotide sequence ID" value="NZ_JQSG02000001.1"/>
</dbReference>
<dbReference type="PANTHER" id="PTHR30481:SF4">
    <property type="entry name" value="SITE-SPECIFIC DNA-METHYLTRANSFERASE (ADENINE-SPECIFIC)"/>
    <property type="match status" value="1"/>
</dbReference>
<keyword evidence="4" id="KW-0808">Transferase</keyword>
<dbReference type="Pfam" id="PF02086">
    <property type="entry name" value="MethyltransfD12"/>
    <property type="match status" value="1"/>
</dbReference>
<protein>
    <recommendedName>
        <fullName evidence="2">site-specific DNA-methyltransferase (adenine-specific)</fullName>
        <ecNumber evidence="2">2.1.1.72</ecNumber>
    </recommendedName>
</protein>
<dbReference type="Gene3D" id="3.40.50.150">
    <property type="entry name" value="Vaccinia Virus protein VP39"/>
    <property type="match status" value="1"/>
</dbReference>
<evidence type="ECO:0000256" key="1">
    <source>
        <dbReference type="ARBA" id="ARBA00006594"/>
    </source>
</evidence>
<keyword evidence="8" id="KW-0378">Hydrolase</keyword>
<dbReference type="GO" id="GO:0043565">
    <property type="term" value="F:sequence-specific DNA binding"/>
    <property type="evidence" value="ECO:0007669"/>
    <property type="project" value="TreeGrafter"/>
</dbReference>
<dbReference type="PIRSF" id="PIRSF000398">
    <property type="entry name" value="M_m6A_EcoRV"/>
    <property type="match status" value="1"/>
</dbReference>
<dbReference type="OrthoDB" id="9805629at2"/>
<dbReference type="EMBL" id="JQSG02000001">
    <property type="protein sequence ID" value="OBS10774.1"/>
    <property type="molecule type" value="Genomic_DNA"/>
</dbReference>
<evidence type="ECO:0000256" key="4">
    <source>
        <dbReference type="ARBA" id="ARBA00022679"/>
    </source>
</evidence>
<keyword evidence="8" id="KW-0540">Nuclease</keyword>
<dbReference type="PANTHER" id="PTHR30481">
    <property type="entry name" value="DNA ADENINE METHYLASE"/>
    <property type="match status" value="1"/>
</dbReference>
<dbReference type="GO" id="GO:0032259">
    <property type="term" value="P:methylation"/>
    <property type="evidence" value="ECO:0007669"/>
    <property type="project" value="UniProtKB-KW"/>
</dbReference>
<keyword evidence="3" id="KW-0489">Methyltransferase</keyword>
<proteinExistence type="inferred from homology"/>
<organism evidence="8 9">
    <name type="scientific">Acidihalobacter prosperus</name>
    <dbReference type="NCBI Taxonomy" id="160660"/>
    <lineage>
        <taxon>Bacteria</taxon>
        <taxon>Pseudomonadati</taxon>
        <taxon>Pseudomonadota</taxon>
        <taxon>Gammaproteobacteria</taxon>
        <taxon>Chromatiales</taxon>
        <taxon>Ectothiorhodospiraceae</taxon>
        <taxon>Acidihalobacter</taxon>
    </lineage>
</organism>
<name>A0A1A6C8A1_9GAMM</name>
<dbReference type="SUPFAM" id="SSF53335">
    <property type="entry name" value="S-adenosyl-L-methionine-dependent methyltransferases"/>
    <property type="match status" value="1"/>
</dbReference>
<dbReference type="InterPro" id="IPR029063">
    <property type="entry name" value="SAM-dependent_MTases_sf"/>
</dbReference>
<dbReference type="AlphaFoldDB" id="A0A1A6C8A1"/>
<comment type="similarity">
    <text evidence="1">Belongs to the N(4)/N(6)-methyltransferase family.</text>
</comment>
<feature type="binding site" evidence="7">
    <location>
        <position position="13"/>
    </location>
    <ligand>
        <name>S-adenosyl-L-methionine</name>
        <dbReference type="ChEBI" id="CHEBI:59789"/>
    </ligand>
</feature>
<evidence type="ECO:0000313" key="9">
    <source>
        <dbReference type="Proteomes" id="UP000029273"/>
    </source>
</evidence>
<dbReference type="GO" id="GO:1904047">
    <property type="term" value="F:S-adenosyl-L-methionine binding"/>
    <property type="evidence" value="ECO:0007669"/>
    <property type="project" value="TreeGrafter"/>
</dbReference>
<dbReference type="GO" id="GO:0004519">
    <property type="term" value="F:endonuclease activity"/>
    <property type="evidence" value="ECO:0007669"/>
    <property type="project" value="UniProtKB-KW"/>
</dbReference>
<evidence type="ECO:0000256" key="3">
    <source>
        <dbReference type="ARBA" id="ARBA00022603"/>
    </source>
</evidence>
<dbReference type="GO" id="GO:0009307">
    <property type="term" value="P:DNA restriction-modification system"/>
    <property type="evidence" value="ECO:0007669"/>
    <property type="project" value="InterPro"/>
</dbReference>
<dbReference type="InterPro" id="IPR012327">
    <property type="entry name" value="MeTrfase_D12"/>
</dbReference>
<keyword evidence="5" id="KW-0949">S-adenosyl-L-methionine</keyword>
<comment type="caution">
    <text evidence="8">The sequence shown here is derived from an EMBL/GenBank/DDBJ whole genome shotgun (WGS) entry which is preliminary data.</text>
</comment>
<keyword evidence="9" id="KW-1185">Reference proteome</keyword>
<sequence>MNHKPVIPWIGGKGRLADWILPKLPRHECYVEAFTGAGAIYFAKPPADVEVLNDINGELINLYRVLKHHPEELVRQFKWALSSRKIYEWQQMTPPETLTDVQRAARFYYLQKLSFGGKVDGQAFGTATTSPPRLNLFRLEEDLSQAHLRLQSTYIEHLSWERVTSKYDRPHTLHYLDPPYWQTEGYGVEFGWAHYERMAEFAENAQGMVVISINDHPDIRRVFGRLHLETRPIRYTVGGGAGSEATEALFWNEAADRAPKMHGDLLSLF</sequence>
<dbReference type="Gene3D" id="1.10.1020.10">
    <property type="entry name" value="Adenine-specific Methyltransferase, Domain 2"/>
    <property type="match status" value="1"/>
</dbReference>
<evidence type="ECO:0000256" key="5">
    <source>
        <dbReference type="ARBA" id="ARBA00022691"/>
    </source>
</evidence>
<evidence type="ECO:0000313" key="8">
    <source>
        <dbReference type="EMBL" id="OBS10774.1"/>
    </source>
</evidence>